<accession>A0A4D8PL08</accession>
<dbReference type="AlphaFoldDB" id="A0A4D8PL08"/>
<dbReference type="EMBL" id="CP032324">
    <property type="protein sequence ID" value="QCN98922.1"/>
    <property type="molecule type" value="Genomic_DNA"/>
</dbReference>
<sequence>MLRSSDILDDRYRRDRYLRLWELVDGLPRCRLDALDTSVASEQEIAAVEARNHHLAHRLAVVEAFEVAQAQLARMIALGSPPPETVPSFGPDGLPAAKPNPEWVAWQAALDTVQNADNLTRAYALVRLGRPEEPAVGDEPSAEWMAYQQATETIASNDL</sequence>
<evidence type="ECO:0000313" key="2">
    <source>
        <dbReference type="Proteomes" id="UP000298595"/>
    </source>
</evidence>
<organism evidence="1 2">
    <name type="scientific">Azospirillum argentinense</name>
    <dbReference type="NCBI Taxonomy" id="2970906"/>
    <lineage>
        <taxon>Bacteria</taxon>
        <taxon>Pseudomonadati</taxon>
        <taxon>Pseudomonadota</taxon>
        <taxon>Alphaproteobacteria</taxon>
        <taxon>Rhodospirillales</taxon>
        <taxon>Azospirillaceae</taxon>
        <taxon>Azospirillum</taxon>
    </lineage>
</organism>
<protein>
    <submittedName>
        <fullName evidence="1">Uncharacterized protein</fullName>
    </submittedName>
</protein>
<keyword evidence="1" id="KW-0614">Plasmid</keyword>
<name>A0A4D8PL08_9PROT</name>
<reference evidence="1 2" key="1">
    <citation type="submission" date="2018-09" db="EMBL/GenBank/DDBJ databases">
        <title>Whole genome based analysis of evolution and adaptive divergence in Indian and Brazilian strains of Azospirillum brasilense.</title>
        <authorList>
            <person name="Singh C."/>
            <person name="Tripathi A.K."/>
        </authorList>
    </citation>
    <scope>NUCLEOTIDE SEQUENCE [LARGE SCALE GENOMIC DNA]</scope>
    <source>
        <strain evidence="1 2">MTCC4035</strain>
        <plasmid evidence="1 2">p3</plasmid>
    </source>
</reference>
<dbReference type="KEGG" id="aare:D3093_26930"/>
<evidence type="ECO:0000313" key="1">
    <source>
        <dbReference type="EMBL" id="QCN98922.1"/>
    </source>
</evidence>
<gene>
    <name evidence="1" type="ORF">D3093_26930</name>
</gene>
<geneLocation type="plasmid" evidence="1 2">
    <name>p3</name>
</geneLocation>
<dbReference type="RefSeq" id="WP_137117876.1">
    <property type="nucleotide sequence ID" value="NZ_CP032324.1"/>
</dbReference>
<dbReference type="Proteomes" id="UP000298595">
    <property type="component" value="Plasmid p3"/>
</dbReference>
<proteinExistence type="predicted"/>